<dbReference type="Gene3D" id="3.30.497.10">
    <property type="entry name" value="Antithrombin, subunit I, domain 2"/>
    <property type="match status" value="3"/>
</dbReference>
<proteinExistence type="inferred from homology"/>
<feature type="domain" description="Serpin" evidence="5">
    <location>
        <begin position="171"/>
        <end position="397"/>
    </location>
</feature>
<dbReference type="PANTHER" id="PTHR11461:SF211">
    <property type="entry name" value="GH10112P-RELATED"/>
    <property type="match status" value="1"/>
</dbReference>
<dbReference type="InterPro" id="IPR036186">
    <property type="entry name" value="Serpin_sf"/>
</dbReference>
<dbReference type="SMART" id="SM00093">
    <property type="entry name" value="SERPIN"/>
    <property type="match status" value="1"/>
</dbReference>
<dbReference type="GO" id="GO:0005615">
    <property type="term" value="C:extracellular space"/>
    <property type="evidence" value="ECO:0007669"/>
    <property type="project" value="InterPro"/>
</dbReference>
<dbReference type="InterPro" id="IPR042185">
    <property type="entry name" value="Serpin_sf_2"/>
</dbReference>
<dbReference type="PANTHER" id="PTHR11461">
    <property type="entry name" value="SERINE PROTEASE INHIBITOR, SERPIN"/>
    <property type="match status" value="1"/>
</dbReference>
<dbReference type="Pfam" id="PF00079">
    <property type="entry name" value="Serpin"/>
    <property type="match status" value="3"/>
</dbReference>
<keyword evidence="2" id="KW-0646">Protease inhibitor</keyword>
<evidence type="ECO:0000256" key="1">
    <source>
        <dbReference type="ARBA" id="ARBA00009500"/>
    </source>
</evidence>
<comment type="similarity">
    <text evidence="1 4">Belongs to the serpin family.</text>
</comment>
<evidence type="ECO:0000256" key="2">
    <source>
        <dbReference type="ARBA" id="ARBA00022690"/>
    </source>
</evidence>
<dbReference type="HOGENOM" id="CLU_694984_0_0_1"/>
<dbReference type="Proteomes" id="UP000001292">
    <property type="component" value="Unassembled WGS sequence"/>
</dbReference>
<dbReference type="InterPro" id="IPR000215">
    <property type="entry name" value="Serpin_fam"/>
</dbReference>
<keyword evidence="3" id="KW-0722">Serine protease inhibitor</keyword>
<sequence length="397" mass="43844">MKDAEFSHGLEQFAICLHDHLCRANPGLNIIYSPLSIQTSAAMLRMGTTEGSATGKEMDEGLRFGGLDAQEVAESFGVILKSYEQCKVLKMANGLYVMKGLQVDEQFGHILEQKFRSKPMEIDFGSEQAASIVSKWNRSVGRIFNIVNLRSPASFIMKDAEFSHGLEQFAICLHDHLCRANPGLNIIYSPLSIQTSAAMLRMGTTEGSATGKEMDEGLRFGGLDAQEVAESFGVILKSYEQCKVLKMANGLYVMKGLQVDEQFGHILEQKFRSKPMEIDFGSEQAASIVSKWVESQTNNLIKDIIGPRVLTKDSRLCLHCHGNESRKVDVKIPSFTAEFQQELSQVFMSMGMNRIFSGQAELGGMLQSEESLFVSKIVHKAFIEVNEVGTEAAAATV</sequence>
<organism evidence="7">
    <name type="scientific">Drosophila sechellia</name>
    <name type="common">Fruit fly</name>
    <dbReference type="NCBI Taxonomy" id="7238"/>
    <lineage>
        <taxon>Eukaryota</taxon>
        <taxon>Metazoa</taxon>
        <taxon>Ecdysozoa</taxon>
        <taxon>Arthropoda</taxon>
        <taxon>Hexapoda</taxon>
        <taxon>Insecta</taxon>
        <taxon>Pterygota</taxon>
        <taxon>Neoptera</taxon>
        <taxon>Endopterygota</taxon>
        <taxon>Diptera</taxon>
        <taxon>Brachycera</taxon>
        <taxon>Muscomorpha</taxon>
        <taxon>Ephydroidea</taxon>
        <taxon>Drosophilidae</taxon>
        <taxon>Drosophila</taxon>
        <taxon>Sophophora</taxon>
    </lineage>
</organism>
<evidence type="ECO:0000313" key="6">
    <source>
        <dbReference type="EMBL" id="EDW45611.1"/>
    </source>
</evidence>
<dbReference type="GO" id="GO:0004867">
    <property type="term" value="F:serine-type endopeptidase inhibitor activity"/>
    <property type="evidence" value="ECO:0007669"/>
    <property type="project" value="UniProtKB-KW"/>
</dbReference>
<gene>
    <name evidence="6" type="primary">Dsec\GM11072</name>
    <name evidence="6" type="ORF">Dsec_GM11072</name>
</gene>
<dbReference type="EMBL" id="CH480969">
    <property type="protein sequence ID" value="EDW45611.1"/>
    <property type="molecule type" value="Genomic_DNA"/>
</dbReference>
<evidence type="ECO:0000259" key="5">
    <source>
        <dbReference type="SMART" id="SM00093"/>
    </source>
</evidence>
<evidence type="ECO:0000256" key="3">
    <source>
        <dbReference type="ARBA" id="ARBA00022900"/>
    </source>
</evidence>
<name>B4IMD1_DROSE</name>
<protein>
    <submittedName>
        <fullName evidence="6">GM11072</fullName>
    </submittedName>
</protein>
<dbReference type="InterPro" id="IPR042178">
    <property type="entry name" value="Serpin_sf_1"/>
</dbReference>
<dbReference type="InterPro" id="IPR023796">
    <property type="entry name" value="Serpin_dom"/>
</dbReference>
<keyword evidence="7" id="KW-1185">Reference proteome</keyword>
<dbReference type="Gene3D" id="2.30.39.10">
    <property type="entry name" value="Alpha-1-antitrypsin, domain 1"/>
    <property type="match status" value="1"/>
</dbReference>
<dbReference type="PhylomeDB" id="B4IMD1"/>
<accession>B4IMD1</accession>
<evidence type="ECO:0000256" key="4">
    <source>
        <dbReference type="RuleBase" id="RU000411"/>
    </source>
</evidence>
<dbReference type="SUPFAM" id="SSF56574">
    <property type="entry name" value="Serpins"/>
    <property type="match status" value="2"/>
</dbReference>
<reference evidence="6 7" key="1">
    <citation type="journal article" date="2007" name="Nature">
        <title>Evolution of genes and genomes on the Drosophila phylogeny.</title>
        <authorList>
            <consortium name="Drosophila 12 Genomes Consortium"/>
            <person name="Clark A.G."/>
            <person name="Eisen M.B."/>
            <person name="Smith D.R."/>
            <person name="Bergman C.M."/>
            <person name="Oliver B."/>
            <person name="Markow T.A."/>
            <person name="Kaufman T.C."/>
            <person name="Kellis M."/>
            <person name="Gelbart W."/>
            <person name="Iyer V.N."/>
            <person name="Pollard D.A."/>
            <person name="Sackton T.B."/>
            <person name="Larracuente A.M."/>
            <person name="Singh N.D."/>
            <person name="Abad J.P."/>
            <person name="Abt D.N."/>
            <person name="Adryan B."/>
            <person name="Aguade M."/>
            <person name="Akashi H."/>
            <person name="Anderson W.W."/>
            <person name="Aquadro C.F."/>
            <person name="Ardell D.H."/>
            <person name="Arguello R."/>
            <person name="Artieri C.G."/>
            <person name="Barbash D.A."/>
            <person name="Barker D."/>
            <person name="Barsanti P."/>
            <person name="Batterham P."/>
            <person name="Batzoglou S."/>
            <person name="Begun D."/>
            <person name="Bhutkar A."/>
            <person name="Blanco E."/>
            <person name="Bosak S.A."/>
            <person name="Bradley R.K."/>
            <person name="Brand A.D."/>
            <person name="Brent M.R."/>
            <person name="Brooks A.N."/>
            <person name="Brown R.H."/>
            <person name="Butlin R.K."/>
            <person name="Caggese C."/>
            <person name="Calvi B.R."/>
            <person name="Bernardo de Carvalho A."/>
            <person name="Caspi A."/>
            <person name="Castrezana S."/>
            <person name="Celniker S.E."/>
            <person name="Chang J.L."/>
            <person name="Chapple C."/>
            <person name="Chatterji S."/>
            <person name="Chinwalla A."/>
            <person name="Civetta A."/>
            <person name="Clifton S.W."/>
            <person name="Comeron J.M."/>
            <person name="Costello J.C."/>
            <person name="Coyne J.A."/>
            <person name="Daub J."/>
            <person name="David R.G."/>
            <person name="Delcher A.L."/>
            <person name="Delehaunty K."/>
            <person name="Do C.B."/>
            <person name="Ebling H."/>
            <person name="Edwards K."/>
            <person name="Eickbush T."/>
            <person name="Evans J.D."/>
            <person name="Filipski A."/>
            <person name="Findeiss S."/>
            <person name="Freyhult E."/>
            <person name="Fulton L."/>
            <person name="Fulton R."/>
            <person name="Garcia A.C."/>
            <person name="Gardiner A."/>
            <person name="Garfield D.A."/>
            <person name="Garvin B.E."/>
            <person name="Gibson G."/>
            <person name="Gilbert D."/>
            <person name="Gnerre S."/>
            <person name="Godfrey J."/>
            <person name="Good R."/>
            <person name="Gotea V."/>
            <person name="Gravely B."/>
            <person name="Greenberg A.J."/>
            <person name="Griffiths-Jones S."/>
            <person name="Gross S."/>
            <person name="Guigo R."/>
            <person name="Gustafson E.A."/>
            <person name="Haerty W."/>
            <person name="Hahn M.W."/>
            <person name="Halligan D.L."/>
            <person name="Halpern A.L."/>
            <person name="Halter G.M."/>
            <person name="Han M.V."/>
            <person name="Heger A."/>
            <person name="Hillier L."/>
            <person name="Hinrichs A.S."/>
            <person name="Holmes I."/>
            <person name="Hoskins R.A."/>
            <person name="Hubisz M.J."/>
            <person name="Hultmark D."/>
            <person name="Huntley M.A."/>
            <person name="Jaffe D.B."/>
            <person name="Jagadeeshan S."/>
            <person name="Jeck W.R."/>
            <person name="Johnson J."/>
            <person name="Jones C.D."/>
            <person name="Jordan W.C."/>
            <person name="Karpen G.H."/>
            <person name="Kataoka E."/>
            <person name="Keightley P.D."/>
            <person name="Kheradpour P."/>
            <person name="Kirkness E.F."/>
            <person name="Koerich L.B."/>
            <person name="Kristiansen K."/>
            <person name="Kudrna D."/>
            <person name="Kulathinal R.J."/>
            <person name="Kumar S."/>
            <person name="Kwok R."/>
            <person name="Lander E."/>
            <person name="Langley C.H."/>
            <person name="Lapoint R."/>
            <person name="Lazzaro B.P."/>
            <person name="Lee S.J."/>
            <person name="Levesque L."/>
            <person name="Li R."/>
            <person name="Lin C.F."/>
            <person name="Lin M.F."/>
            <person name="Lindblad-Toh K."/>
            <person name="Llopart A."/>
            <person name="Long M."/>
            <person name="Low L."/>
            <person name="Lozovsky E."/>
            <person name="Lu J."/>
            <person name="Luo M."/>
            <person name="Machado C.A."/>
            <person name="Makalowski W."/>
            <person name="Marzo M."/>
            <person name="Matsuda M."/>
            <person name="Matzkin L."/>
            <person name="McAllister B."/>
            <person name="McBride C.S."/>
            <person name="McKernan B."/>
            <person name="McKernan K."/>
            <person name="Mendez-Lago M."/>
            <person name="Minx P."/>
            <person name="Mollenhauer M.U."/>
            <person name="Montooth K."/>
            <person name="Mount S.M."/>
            <person name="Mu X."/>
            <person name="Myers E."/>
            <person name="Negre B."/>
            <person name="Newfeld S."/>
            <person name="Nielsen R."/>
            <person name="Noor M.A."/>
            <person name="O'Grady P."/>
            <person name="Pachter L."/>
            <person name="Papaceit M."/>
            <person name="Parisi M.J."/>
            <person name="Parisi M."/>
            <person name="Parts L."/>
            <person name="Pedersen J.S."/>
            <person name="Pesole G."/>
            <person name="Phillippy A.M."/>
            <person name="Ponting C.P."/>
            <person name="Pop M."/>
            <person name="Porcelli D."/>
            <person name="Powell J.R."/>
            <person name="Prohaska S."/>
            <person name="Pruitt K."/>
            <person name="Puig M."/>
            <person name="Quesneville H."/>
            <person name="Ram K.R."/>
            <person name="Rand D."/>
            <person name="Rasmussen M.D."/>
            <person name="Reed L.K."/>
            <person name="Reenan R."/>
            <person name="Reily A."/>
            <person name="Remington K.A."/>
            <person name="Rieger T.T."/>
            <person name="Ritchie M.G."/>
            <person name="Robin C."/>
            <person name="Rogers Y.H."/>
            <person name="Rohde C."/>
            <person name="Rozas J."/>
            <person name="Rubenfield M.J."/>
            <person name="Ruiz A."/>
            <person name="Russo S."/>
            <person name="Salzberg S.L."/>
            <person name="Sanchez-Gracia A."/>
            <person name="Saranga D.J."/>
            <person name="Sato H."/>
            <person name="Schaeffer S.W."/>
            <person name="Schatz M.C."/>
            <person name="Schlenke T."/>
            <person name="Schwartz R."/>
            <person name="Segarra C."/>
            <person name="Singh R.S."/>
            <person name="Sirot L."/>
            <person name="Sirota M."/>
            <person name="Sisneros N.B."/>
            <person name="Smith C.D."/>
            <person name="Smith T.F."/>
            <person name="Spieth J."/>
            <person name="Stage D.E."/>
            <person name="Stark A."/>
            <person name="Stephan W."/>
            <person name="Strausberg R.L."/>
            <person name="Strempel S."/>
            <person name="Sturgill D."/>
            <person name="Sutton G."/>
            <person name="Sutton G.G."/>
            <person name="Tao W."/>
            <person name="Teichmann S."/>
            <person name="Tobari Y.N."/>
            <person name="Tomimura Y."/>
            <person name="Tsolas J.M."/>
            <person name="Valente V.L."/>
            <person name="Venter E."/>
            <person name="Venter J.C."/>
            <person name="Vicario S."/>
            <person name="Vieira F.G."/>
            <person name="Vilella A.J."/>
            <person name="Villasante A."/>
            <person name="Walenz B."/>
            <person name="Wang J."/>
            <person name="Wasserman M."/>
            <person name="Watts T."/>
            <person name="Wilson D."/>
            <person name="Wilson R.K."/>
            <person name="Wing R.A."/>
            <person name="Wolfner M.F."/>
            <person name="Wong A."/>
            <person name="Wong G.K."/>
            <person name="Wu C.I."/>
            <person name="Wu G."/>
            <person name="Yamamoto D."/>
            <person name="Yang H.P."/>
            <person name="Yang S.P."/>
            <person name="Yorke J.A."/>
            <person name="Yoshida K."/>
            <person name="Zdobnov E."/>
            <person name="Zhang P."/>
            <person name="Zhang Y."/>
            <person name="Zimin A.V."/>
            <person name="Baldwin J."/>
            <person name="Abdouelleil A."/>
            <person name="Abdulkadir J."/>
            <person name="Abebe A."/>
            <person name="Abera B."/>
            <person name="Abreu J."/>
            <person name="Acer S.C."/>
            <person name="Aftuck L."/>
            <person name="Alexander A."/>
            <person name="An P."/>
            <person name="Anderson E."/>
            <person name="Anderson S."/>
            <person name="Arachi H."/>
            <person name="Azer M."/>
            <person name="Bachantsang P."/>
            <person name="Barry A."/>
            <person name="Bayul T."/>
            <person name="Berlin A."/>
            <person name="Bessette D."/>
            <person name="Bloom T."/>
            <person name="Blye J."/>
            <person name="Boguslavskiy L."/>
            <person name="Bonnet C."/>
            <person name="Boukhgalter B."/>
            <person name="Bourzgui I."/>
            <person name="Brown A."/>
            <person name="Cahill P."/>
            <person name="Channer S."/>
            <person name="Cheshatsang Y."/>
            <person name="Chuda L."/>
            <person name="Citroen M."/>
            <person name="Collymore A."/>
            <person name="Cooke P."/>
            <person name="Costello M."/>
            <person name="D'Aco K."/>
            <person name="Daza R."/>
            <person name="De Haan G."/>
            <person name="DeGray S."/>
            <person name="DeMaso C."/>
            <person name="Dhargay N."/>
            <person name="Dooley K."/>
            <person name="Dooley E."/>
            <person name="Doricent M."/>
            <person name="Dorje P."/>
            <person name="Dorjee K."/>
            <person name="Dupes A."/>
            <person name="Elong R."/>
            <person name="Falk J."/>
            <person name="Farina A."/>
            <person name="Faro S."/>
            <person name="Ferguson D."/>
            <person name="Fisher S."/>
            <person name="Foley C.D."/>
            <person name="Franke A."/>
            <person name="Friedrich D."/>
            <person name="Gadbois L."/>
            <person name="Gearin G."/>
            <person name="Gearin C.R."/>
            <person name="Giannoukos G."/>
            <person name="Goode T."/>
            <person name="Graham J."/>
            <person name="Grandbois E."/>
            <person name="Grewal S."/>
            <person name="Gyaltsen K."/>
            <person name="Hafez N."/>
            <person name="Hagos B."/>
            <person name="Hall J."/>
            <person name="Henson C."/>
            <person name="Hollinger A."/>
            <person name="Honan T."/>
            <person name="Huard M.D."/>
            <person name="Hughes L."/>
            <person name="Hurhula B."/>
            <person name="Husby M.E."/>
            <person name="Kamat A."/>
            <person name="Kanga B."/>
            <person name="Kashin S."/>
            <person name="Khazanovich D."/>
            <person name="Kisner P."/>
            <person name="Lance K."/>
            <person name="Lara M."/>
            <person name="Lee W."/>
            <person name="Lennon N."/>
            <person name="Letendre F."/>
            <person name="LeVine R."/>
            <person name="Lipovsky A."/>
            <person name="Liu X."/>
            <person name="Liu J."/>
            <person name="Liu S."/>
            <person name="Lokyitsang T."/>
            <person name="Lokyitsang Y."/>
            <person name="Lubonja R."/>
            <person name="Lui A."/>
            <person name="MacDonald P."/>
            <person name="Magnisalis V."/>
            <person name="Maru K."/>
            <person name="Matthews C."/>
            <person name="McCusker W."/>
            <person name="McDonough S."/>
            <person name="Mehta T."/>
            <person name="Meldrim J."/>
            <person name="Meneus L."/>
            <person name="Mihai O."/>
            <person name="Mihalev A."/>
            <person name="Mihova T."/>
            <person name="Mittelman R."/>
            <person name="Mlenga V."/>
            <person name="Montmayeur A."/>
            <person name="Mulrain L."/>
            <person name="Navidi A."/>
            <person name="Naylor J."/>
            <person name="Negash T."/>
            <person name="Nguyen T."/>
            <person name="Nguyen N."/>
            <person name="Nicol R."/>
            <person name="Norbu C."/>
            <person name="Norbu N."/>
            <person name="Novod N."/>
            <person name="O'Neill B."/>
            <person name="Osman S."/>
            <person name="Markiewicz E."/>
            <person name="Oyono O.L."/>
            <person name="Patti C."/>
            <person name="Phunkhang P."/>
            <person name="Pierre F."/>
            <person name="Priest M."/>
            <person name="Raghuraman S."/>
            <person name="Rege F."/>
            <person name="Reyes R."/>
            <person name="Rise C."/>
            <person name="Rogov P."/>
            <person name="Ross K."/>
            <person name="Ryan E."/>
            <person name="Settipalli S."/>
            <person name="Shea T."/>
            <person name="Sherpa N."/>
            <person name="Shi L."/>
            <person name="Shih D."/>
            <person name="Sparrow T."/>
            <person name="Spaulding J."/>
            <person name="Stalker J."/>
            <person name="Stange-Thomann N."/>
            <person name="Stavropoulos S."/>
            <person name="Stone C."/>
            <person name="Strader C."/>
            <person name="Tesfaye S."/>
            <person name="Thomson T."/>
            <person name="Thoulutsang Y."/>
            <person name="Thoulutsang D."/>
            <person name="Topham K."/>
            <person name="Topping I."/>
            <person name="Tsamla T."/>
            <person name="Vassiliev H."/>
            <person name="Vo A."/>
            <person name="Wangchuk T."/>
            <person name="Wangdi T."/>
            <person name="Weiand M."/>
            <person name="Wilkinson J."/>
            <person name="Wilson A."/>
            <person name="Yadav S."/>
            <person name="Young G."/>
            <person name="Yu Q."/>
            <person name="Zembek L."/>
            <person name="Zhong D."/>
            <person name="Zimmer A."/>
            <person name="Zwirko Z."/>
            <person name="Jaffe D.B."/>
            <person name="Alvarez P."/>
            <person name="Brockman W."/>
            <person name="Butler J."/>
            <person name="Chin C."/>
            <person name="Gnerre S."/>
            <person name="Grabherr M."/>
            <person name="Kleber M."/>
            <person name="Mauceli E."/>
            <person name="MacCallum I."/>
        </authorList>
    </citation>
    <scope>NUCLEOTIDE SEQUENCE [LARGE SCALE GENOMIC DNA]</scope>
    <source>
        <strain evidence="7">Rob3c / Tucson 14021-0248.25</strain>
    </source>
</reference>
<dbReference type="STRING" id="7238.B4IMD1"/>
<dbReference type="AlphaFoldDB" id="B4IMD1"/>
<evidence type="ECO:0000313" key="7">
    <source>
        <dbReference type="Proteomes" id="UP000001292"/>
    </source>
</evidence>